<evidence type="ECO:0000256" key="1">
    <source>
        <dbReference type="ARBA" id="ARBA00004613"/>
    </source>
</evidence>
<dbReference type="Pfam" id="PF09992">
    <property type="entry name" value="NAGPA"/>
    <property type="match status" value="1"/>
</dbReference>
<evidence type="ECO:0000313" key="6">
    <source>
        <dbReference type="EMBL" id="MBI1755549.1"/>
    </source>
</evidence>
<feature type="domain" description="NodB homology" evidence="5">
    <location>
        <begin position="116"/>
        <end position="330"/>
    </location>
</feature>
<sequence length="585" mass="63532">MRLTQLPLFVFACLAVGCGRANVVAAEVEAAQAYTEPPEPPRPPYTDICVRAQASRIPVLMFHDVTATRGHDSVWFDVTVDEFKAMVDRFVEDRIQPISLEQLYAHLTRGAPVPEKAIVLTFDDNYQGVYDHALPILKAANFPAAVFVHTNYVGSHDNRPKMDWPTLKELVEGGLITIGSHTLSHPDDITQIPPSQQEREIVDSKRILEEHLGKTIDTFAYPDGKNDSATQSIVRQAGYKMAFTMANGPAEESPNIVAINRYIHTRLDRALDDSSFAKTGAPAAVVEMSLQDAPITYESGVFAEVRLALIKGGLPSTRRSTGRQGVLEFVKESGASAGVNGTFFAMAAIQGTSNEMVGPCFASNEQRWVADSVPERLKKIVNRPMVVWGPRRFAIFPFQGGQMNGEEPIRDFMPDFTDAFVTGAWIVHQGIARTRDELEAFSARDMKDPRHRSFFGVMPDGTAVAGASLESVGTPKLAEAAAAAGVREAVMMDSGFSTSLVYGDKVLASGHSTPTMPSRPVPHAIVLRGTLAQDPATIAIPQPEPERPRRKRRTKPVLAPDSSPSAAPPPDVPTPPDDASSTSTP</sequence>
<reference evidence="6" key="1">
    <citation type="submission" date="2020-07" db="EMBL/GenBank/DDBJ databases">
        <title>Huge and variable diversity of episymbiotic CPR bacteria and DPANN archaea in groundwater ecosystems.</title>
        <authorList>
            <person name="He C.Y."/>
            <person name="Keren R."/>
            <person name="Whittaker M."/>
            <person name="Farag I.F."/>
            <person name="Doudna J."/>
            <person name="Cate J.H.D."/>
            <person name="Banfield J.F."/>
        </authorList>
    </citation>
    <scope>NUCLEOTIDE SEQUENCE</scope>
    <source>
        <strain evidence="6">NC_groundwater_17_Pr7_B-0.1um_64_12</strain>
    </source>
</reference>
<dbReference type="CDD" id="cd10918">
    <property type="entry name" value="CE4_NodB_like_5s_6s"/>
    <property type="match status" value="1"/>
</dbReference>
<comment type="subcellular location">
    <subcellularLocation>
        <location evidence="1">Secreted</location>
    </subcellularLocation>
</comment>
<evidence type="ECO:0000256" key="3">
    <source>
        <dbReference type="SAM" id="MobiDB-lite"/>
    </source>
</evidence>
<dbReference type="Proteomes" id="UP000727962">
    <property type="component" value="Unassembled WGS sequence"/>
</dbReference>
<dbReference type="InterPro" id="IPR011330">
    <property type="entry name" value="Glyco_hydro/deAcase_b/a-brl"/>
</dbReference>
<dbReference type="PROSITE" id="PS51257">
    <property type="entry name" value="PROKAR_LIPOPROTEIN"/>
    <property type="match status" value="1"/>
</dbReference>
<dbReference type="PANTHER" id="PTHR34216:SF3">
    <property type="entry name" value="POLY-BETA-1,6-N-ACETYL-D-GLUCOSAMINE N-DEACETYLASE"/>
    <property type="match status" value="1"/>
</dbReference>
<comment type="caution">
    <text evidence="6">The sequence shown here is derived from an EMBL/GenBank/DDBJ whole genome shotgun (WGS) entry which is preliminary data.</text>
</comment>
<feature type="compositionally biased region" description="Pro residues" evidence="3">
    <location>
        <begin position="566"/>
        <end position="576"/>
    </location>
</feature>
<feature type="region of interest" description="Disordered" evidence="3">
    <location>
        <begin position="535"/>
        <end position="585"/>
    </location>
</feature>
<dbReference type="PANTHER" id="PTHR34216">
    <property type="match status" value="1"/>
</dbReference>
<dbReference type="Gene3D" id="3.20.20.370">
    <property type="entry name" value="Glycoside hydrolase/deacetylase"/>
    <property type="match status" value="1"/>
</dbReference>
<dbReference type="EMBL" id="JACOSL010000003">
    <property type="protein sequence ID" value="MBI1755549.1"/>
    <property type="molecule type" value="Genomic_DNA"/>
</dbReference>
<dbReference type="AlphaFoldDB" id="A0A931PSQ4"/>
<dbReference type="Pfam" id="PF01522">
    <property type="entry name" value="Polysacc_deac_1"/>
    <property type="match status" value="1"/>
</dbReference>
<feature type="chain" id="PRO_5037072111" evidence="4">
    <location>
        <begin position="26"/>
        <end position="585"/>
    </location>
</feature>
<protein>
    <submittedName>
        <fullName evidence="6">Polysaccharide deacetylase family protein</fullName>
    </submittedName>
</protein>
<dbReference type="InterPro" id="IPR051398">
    <property type="entry name" value="Polysacch_Deacetylase"/>
</dbReference>
<dbReference type="GO" id="GO:0005975">
    <property type="term" value="P:carbohydrate metabolic process"/>
    <property type="evidence" value="ECO:0007669"/>
    <property type="project" value="InterPro"/>
</dbReference>
<dbReference type="InterPro" id="IPR018711">
    <property type="entry name" value="NAGPA"/>
</dbReference>
<proteinExistence type="predicted"/>
<keyword evidence="2 4" id="KW-0732">Signal</keyword>
<organism evidence="6 7">
    <name type="scientific">Fimbriimonas ginsengisoli</name>
    <dbReference type="NCBI Taxonomy" id="1005039"/>
    <lineage>
        <taxon>Bacteria</taxon>
        <taxon>Bacillati</taxon>
        <taxon>Armatimonadota</taxon>
        <taxon>Fimbriimonadia</taxon>
        <taxon>Fimbriimonadales</taxon>
        <taxon>Fimbriimonadaceae</taxon>
        <taxon>Fimbriimonas</taxon>
    </lineage>
</organism>
<dbReference type="GO" id="GO:0016810">
    <property type="term" value="F:hydrolase activity, acting on carbon-nitrogen (but not peptide) bonds"/>
    <property type="evidence" value="ECO:0007669"/>
    <property type="project" value="InterPro"/>
</dbReference>
<name>A0A931PSQ4_FIMGI</name>
<dbReference type="SUPFAM" id="SSF88713">
    <property type="entry name" value="Glycoside hydrolase/deacetylase"/>
    <property type="match status" value="1"/>
</dbReference>
<evidence type="ECO:0000259" key="5">
    <source>
        <dbReference type="PROSITE" id="PS51677"/>
    </source>
</evidence>
<dbReference type="InterPro" id="IPR002509">
    <property type="entry name" value="NODB_dom"/>
</dbReference>
<evidence type="ECO:0000313" key="7">
    <source>
        <dbReference type="Proteomes" id="UP000727962"/>
    </source>
</evidence>
<evidence type="ECO:0000256" key="4">
    <source>
        <dbReference type="SAM" id="SignalP"/>
    </source>
</evidence>
<dbReference type="GO" id="GO:0005576">
    <property type="term" value="C:extracellular region"/>
    <property type="evidence" value="ECO:0007669"/>
    <property type="project" value="UniProtKB-SubCell"/>
</dbReference>
<dbReference type="PROSITE" id="PS51677">
    <property type="entry name" value="NODB"/>
    <property type="match status" value="1"/>
</dbReference>
<gene>
    <name evidence="6" type="ORF">HYR64_00390</name>
</gene>
<evidence type="ECO:0000256" key="2">
    <source>
        <dbReference type="ARBA" id="ARBA00022729"/>
    </source>
</evidence>
<feature type="signal peptide" evidence="4">
    <location>
        <begin position="1"/>
        <end position="25"/>
    </location>
</feature>
<accession>A0A931PSQ4</accession>